<dbReference type="PANTHER" id="PTHR33748:SF5">
    <property type="entry name" value="GROUND-LIKE DOMAIN-CONTAINING PROTEIN"/>
    <property type="match status" value="1"/>
</dbReference>
<keyword evidence="2 4" id="KW-0863">Zinc-finger</keyword>
<dbReference type="AlphaFoldDB" id="A0A835YUD5"/>
<keyword evidence="9" id="KW-1185">Reference proteome</keyword>
<evidence type="ECO:0000256" key="4">
    <source>
        <dbReference type="PROSITE-ProRule" id="PRU00175"/>
    </source>
</evidence>
<keyword evidence="6" id="KW-0732">Signal</keyword>
<dbReference type="Pfam" id="PF17175">
    <property type="entry name" value="MOLO1"/>
    <property type="match status" value="1"/>
</dbReference>
<feature type="compositionally biased region" description="Low complexity" evidence="5">
    <location>
        <begin position="573"/>
        <end position="585"/>
    </location>
</feature>
<dbReference type="InterPro" id="IPR001841">
    <property type="entry name" value="Znf_RING"/>
</dbReference>
<gene>
    <name evidence="8" type="ORF">JKP88DRAFT_265049</name>
</gene>
<dbReference type="PROSITE" id="PS50089">
    <property type="entry name" value="ZF_RING_2"/>
    <property type="match status" value="1"/>
</dbReference>
<dbReference type="SMART" id="SM00184">
    <property type="entry name" value="RING"/>
    <property type="match status" value="1"/>
</dbReference>
<reference evidence="8" key="1">
    <citation type="submission" date="2021-02" db="EMBL/GenBank/DDBJ databases">
        <title>First Annotated Genome of the Yellow-green Alga Tribonema minus.</title>
        <authorList>
            <person name="Mahan K.M."/>
        </authorList>
    </citation>
    <scope>NUCLEOTIDE SEQUENCE</scope>
    <source>
        <strain evidence="8">UTEX B ZZ1240</strain>
    </source>
</reference>
<evidence type="ECO:0000256" key="2">
    <source>
        <dbReference type="ARBA" id="ARBA00022771"/>
    </source>
</evidence>
<dbReference type="Gene3D" id="3.30.40.10">
    <property type="entry name" value="Zinc/RING finger domain, C3HC4 (zinc finger)"/>
    <property type="match status" value="1"/>
</dbReference>
<dbReference type="InterPro" id="IPR027370">
    <property type="entry name" value="Znf-RING_euk"/>
</dbReference>
<dbReference type="SUPFAM" id="SSF57850">
    <property type="entry name" value="RING/U-box"/>
    <property type="match status" value="1"/>
</dbReference>
<feature type="compositionally biased region" description="Gly residues" evidence="5">
    <location>
        <begin position="235"/>
        <end position="266"/>
    </location>
</feature>
<protein>
    <submittedName>
        <fullName evidence="8">TLP18.3, Psb32 and MOLO-1 founding proteins of phosphatase-domain-containing protein</fullName>
    </submittedName>
</protein>
<feature type="region of interest" description="Disordered" evidence="5">
    <location>
        <begin position="208"/>
        <end position="269"/>
    </location>
</feature>
<dbReference type="CDD" id="cd16449">
    <property type="entry name" value="RING-HC"/>
    <property type="match status" value="1"/>
</dbReference>
<dbReference type="Pfam" id="PF13445">
    <property type="entry name" value="zf-RING_UBOX"/>
    <property type="match status" value="1"/>
</dbReference>
<dbReference type="InterPro" id="IPR017907">
    <property type="entry name" value="Znf_RING_CS"/>
</dbReference>
<accession>A0A835YUD5</accession>
<dbReference type="OrthoDB" id="8062037at2759"/>
<evidence type="ECO:0000259" key="7">
    <source>
        <dbReference type="PROSITE" id="PS50089"/>
    </source>
</evidence>
<evidence type="ECO:0000313" key="9">
    <source>
        <dbReference type="Proteomes" id="UP000664859"/>
    </source>
</evidence>
<evidence type="ECO:0000256" key="1">
    <source>
        <dbReference type="ARBA" id="ARBA00022723"/>
    </source>
</evidence>
<dbReference type="PANTHER" id="PTHR33748">
    <property type="entry name" value="PROTEIN CBG04600"/>
    <property type="match status" value="1"/>
</dbReference>
<proteinExistence type="predicted"/>
<evidence type="ECO:0000256" key="6">
    <source>
        <dbReference type="SAM" id="SignalP"/>
    </source>
</evidence>
<feature type="region of interest" description="Disordered" evidence="5">
    <location>
        <begin position="444"/>
        <end position="516"/>
    </location>
</feature>
<keyword evidence="1" id="KW-0479">Metal-binding</keyword>
<dbReference type="InterPro" id="IPR033438">
    <property type="entry name" value="MOLO1"/>
</dbReference>
<feature type="signal peptide" evidence="6">
    <location>
        <begin position="1"/>
        <end position="28"/>
    </location>
</feature>
<evidence type="ECO:0000256" key="5">
    <source>
        <dbReference type="SAM" id="MobiDB-lite"/>
    </source>
</evidence>
<evidence type="ECO:0000313" key="8">
    <source>
        <dbReference type="EMBL" id="KAG5177274.1"/>
    </source>
</evidence>
<comment type="caution">
    <text evidence="8">The sequence shown here is derived from an EMBL/GenBank/DDBJ whole genome shotgun (WGS) entry which is preliminary data.</text>
</comment>
<dbReference type="PROSITE" id="PS51257">
    <property type="entry name" value="PROKAR_LIPOPROTEIN"/>
    <property type="match status" value="1"/>
</dbReference>
<feature type="compositionally biased region" description="Gly residues" evidence="5">
    <location>
        <begin position="503"/>
        <end position="515"/>
    </location>
</feature>
<feature type="compositionally biased region" description="Gly residues" evidence="5">
    <location>
        <begin position="586"/>
        <end position="595"/>
    </location>
</feature>
<dbReference type="GO" id="GO:0005892">
    <property type="term" value="C:acetylcholine-gated channel complex"/>
    <property type="evidence" value="ECO:0007669"/>
    <property type="project" value="InterPro"/>
</dbReference>
<dbReference type="GO" id="GO:0008270">
    <property type="term" value="F:zinc ion binding"/>
    <property type="evidence" value="ECO:0007669"/>
    <property type="project" value="UniProtKB-KW"/>
</dbReference>
<dbReference type="InterPro" id="IPR013083">
    <property type="entry name" value="Znf_RING/FYVE/PHD"/>
</dbReference>
<feature type="domain" description="RING-type" evidence="7">
    <location>
        <begin position="338"/>
        <end position="408"/>
    </location>
</feature>
<dbReference type="Gene3D" id="3.10.310.50">
    <property type="match status" value="1"/>
</dbReference>
<dbReference type="Proteomes" id="UP000664859">
    <property type="component" value="Unassembled WGS sequence"/>
</dbReference>
<sequence length="604" mass="62019">MGKISLLKVISFFLLVLVLLSLACQVLAEEKRAWATDDYPDLQRTPVLCRAADAPNNAALLCDPDATLSPPNADRIEAELERLATAYQSACGPEGSYQPLQLAVAIADAIHIPAGADTHATTAEFAKRLQDAWGVGHADCHNGALLLVSLRTRSFALSIGTGLEVTLPKAKRDAVLDAMVPWLRRGDTAAAVLAALRLLDGLLLAESQKQQHRKRGPPMLRAVPSADGHLNVNEAGGGGTGSGGSGPGASHDGGGSGGGGGGGGHRSGTTAASDALRFLRRHSQFALPAGLSALFLFDSWRRAQAADFRRKVEELQALQQRSAGAADGAPSAEARSSCPVCLEPFKATVTDGGGSGGAGGEELPLGKAGLPLVELQCGHRYCRSCLGGMLRSAGASTCGPSSPCPICDPEFWQAAAAQAPGARGRKSDFRDYYRHAYAPGRGPSVGFTLGGSGSGANKGMAPRSAFTHTRRRAHDRGARPEADAGTSPAGGGGYGSGYAESDAGGGSTFEAGSGGSTAARERAFRLHSLRALHPRRMKGDVAARVARGEPLEQQKPAAAAGMGHSAWTRKGYSGSQQQRSSSSSRSGGGNFGGGRSSDASAGGW</sequence>
<feature type="chain" id="PRO_5032444639" evidence="6">
    <location>
        <begin position="29"/>
        <end position="604"/>
    </location>
</feature>
<dbReference type="EMBL" id="JAFCMP010000526">
    <property type="protein sequence ID" value="KAG5177274.1"/>
    <property type="molecule type" value="Genomic_DNA"/>
</dbReference>
<organism evidence="8 9">
    <name type="scientific">Tribonema minus</name>
    <dbReference type="NCBI Taxonomy" id="303371"/>
    <lineage>
        <taxon>Eukaryota</taxon>
        <taxon>Sar</taxon>
        <taxon>Stramenopiles</taxon>
        <taxon>Ochrophyta</taxon>
        <taxon>PX clade</taxon>
        <taxon>Xanthophyceae</taxon>
        <taxon>Tribonematales</taxon>
        <taxon>Tribonemataceae</taxon>
        <taxon>Tribonema</taxon>
    </lineage>
</organism>
<feature type="region of interest" description="Disordered" evidence="5">
    <location>
        <begin position="548"/>
        <end position="604"/>
    </location>
</feature>
<dbReference type="PROSITE" id="PS00518">
    <property type="entry name" value="ZF_RING_1"/>
    <property type="match status" value="1"/>
</dbReference>
<keyword evidence="3" id="KW-0862">Zinc</keyword>
<evidence type="ECO:0000256" key="3">
    <source>
        <dbReference type="ARBA" id="ARBA00022833"/>
    </source>
</evidence>
<name>A0A835YUD5_9STRA</name>